<dbReference type="EMBL" id="SJZJ01000024">
    <property type="protein sequence ID" value="TCJ22322.1"/>
    <property type="molecule type" value="Genomic_DNA"/>
</dbReference>
<evidence type="ECO:0000313" key="1">
    <source>
        <dbReference type="EMBL" id="TCJ22322.1"/>
    </source>
</evidence>
<proteinExistence type="predicted"/>
<comment type="caution">
    <text evidence="1">The sequence shown here is derived from an EMBL/GenBank/DDBJ whole genome shotgun (WGS) entry which is preliminary data.</text>
</comment>
<accession>A0A4V2NXS1</accession>
<dbReference type="AlphaFoldDB" id="A0A4V2NXS1"/>
<sequence length="92" mass="9291">MSNDFAVSPEDLPLSASVVRDVGESLACLAPPPTPAAGPSTEAIGAAIATVMADVGRHSTELTTVAEALVDAARRYGAVDDVVATSLLAWGR</sequence>
<gene>
    <name evidence="1" type="ORF">EPD65_13365</name>
</gene>
<reference evidence="1 2" key="1">
    <citation type="submission" date="2019-03" db="EMBL/GenBank/DDBJ databases">
        <authorList>
            <person name="Kim M.K.M."/>
        </authorList>
    </citation>
    <scope>NUCLEOTIDE SEQUENCE [LARGE SCALE GENOMIC DNA]</scope>
    <source>
        <strain evidence="1 2">18JY15-6</strain>
    </source>
</reference>
<dbReference type="RefSeq" id="WP_131584956.1">
    <property type="nucleotide sequence ID" value="NZ_SJZJ01000024.1"/>
</dbReference>
<evidence type="ECO:0000313" key="2">
    <source>
        <dbReference type="Proteomes" id="UP000295453"/>
    </source>
</evidence>
<keyword evidence="2" id="KW-1185">Reference proteome</keyword>
<organism evidence="1 2">
    <name type="scientific">Nocardioides jejuensis</name>
    <dbReference type="NCBI Taxonomy" id="2502782"/>
    <lineage>
        <taxon>Bacteria</taxon>
        <taxon>Bacillati</taxon>
        <taxon>Actinomycetota</taxon>
        <taxon>Actinomycetes</taxon>
        <taxon>Propionibacteriales</taxon>
        <taxon>Nocardioidaceae</taxon>
        <taxon>Nocardioides</taxon>
    </lineage>
</organism>
<dbReference type="Proteomes" id="UP000295453">
    <property type="component" value="Unassembled WGS sequence"/>
</dbReference>
<protein>
    <submittedName>
        <fullName evidence="1">Uncharacterized protein</fullName>
    </submittedName>
</protein>
<name>A0A4V2NXS1_9ACTN</name>